<evidence type="ECO:0000256" key="3">
    <source>
        <dbReference type="ARBA" id="ARBA00022692"/>
    </source>
</evidence>
<dbReference type="PROSITE" id="PS50262">
    <property type="entry name" value="G_PROTEIN_RECEP_F1_2"/>
    <property type="match status" value="2"/>
</dbReference>
<evidence type="ECO:0000256" key="8">
    <source>
        <dbReference type="ARBA" id="ARBA00023170"/>
    </source>
</evidence>
<dbReference type="Pfam" id="PF00001">
    <property type="entry name" value="7tm_1"/>
    <property type="match status" value="2"/>
</dbReference>
<dbReference type="PANTHER" id="PTHR24248:SF125">
    <property type="entry name" value="DOPAMINE D2-LIKE RECEPTOR"/>
    <property type="match status" value="1"/>
</dbReference>
<feature type="transmembrane region" description="Helical" evidence="11">
    <location>
        <begin position="274"/>
        <end position="290"/>
    </location>
</feature>
<keyword evidence="6 11" id="KW-0472">Membrane</keyword>
<dbReference type="SUPFAM" id="SSF81321">
    <property type="entry name" value="Family A G protein-coupled receptor-like"/>
    <property type="match status" value="2"/>
</dbReference>
<evidence type="ECO:0000313" key="14">
    <source>
        <dbReference type="Proteomes" id="UP001159428"/>
    </source>
</evidence>
<organism evidence="13 14">
    <name type="scientific">Pocillopora meandrina</name>
    <dbReference type="NCBI Taxonomy" id="46732"/>
    <lineage>
        <taxon>Eukaryota</taxon>
        <taxon>Metazoa</taxon>
        <taxon>Cnidaria</taxon>
        <taxon>Anthozoa</taxon>
        <taxon>Hexacorallia</taxon>
        <taxon>Scleractinia</taxon>
        <taxon>Astrocoeniina</taxon>
        <taxon>Pocilloporidae</taxon>
        <taxon>Pocillopora</taxon>
    </lineage>
</organism>
<feature type="domain" description="G-protein coupled receptors family 1 profile" evidence="12">
    <location>
        <begin position="58"/>
        <end position="330"/>
    </location>
</feature>
<keyword evidence="3 10" id="KW-0812">Transmembrane</keyword>
<feature type="domain" description="G-protein coupled receptors family 1 profile" evidence="12">
    <location>
        <begin position="385"/>
        <end position="638"/>
    </location>
</feature>
<keyword evidence="4 11" id="KW-1133">Transmembrane helix</keyword>
<dbReference type="GO" id="GO:0005886">
    <property type="term" value="C:plasma membrane"/>
    <property type="evidence" value="ECO:0007669"/>
    <property type="project" value="UniProtKB-SubCell"/>
</dbReference>
<sequence>MNFSSFWEPDSALSTLSTPSETMNTQNISGNNNLDCSFQLDLLFWVVNGIIGAAILLGNTFTCVVFLSRSHLRQNYMNIYLVSLAVADILMGLLVVPGFAAFCSGCTYKWSEYCWLFGGARDIAFPATVLNLLAITYDRYLAVLRPLQYASTMTKRKVFSVLVAVWVTPLIVSSVRSIWQHSWESQAVKNAELVYNAILSTVFGFSPVPILLIVNLKIMRTIKSHGKRIHVDMIEGTSLSHTDPAPTSGLNQEFTSNITIIEQNRRNAYRRKKGTMSCVLVVLIFIISWLPRQFLNICILFGRRDLTSPLLVKLSLFFLFFQSSVNPAIYSFYRNDFRQAARRLIKRQHFNPPTGELESNGDCSRELDFAFWIINGVFGVLILLGNSLTCATFLRFETLRRSYMNLLLLSLAICDAAMAVIVTPGYATFCTGCSYNLSKFCWFFEGGKDVCLLTSTFNLLAISYDRHLAIFQPLKYQVKMSRRKLRVILSVVWLTPLFLASLRNIWSHTRPENVVEKLNRTYSYILLIVFVILPIVIVSVINITILIAIKKQRQKVTVLNTTSDGVWWKKQTRMQYLQLRKGTLSCVLIVVIFVACWLPRTVHYAFYLFNHPELVTPILRKISVTFLLLQSSMNPLIYCFYRKEFRQAVKTLIKYRWSVTPPDEKTVESSAETVVSVKG</sequence>
<evidence type="ECO:0000256" key="6">
    <source>
        <dbReference type="ARBA" id="ARBA00023136"/>
    </source>
</evidence>
<feature type="transmembrane region" description="Helical" evidence="11">
    <location>
        <begin position="310"/>
        <end position="333"/>
    </location>
</feature>
<feature type="transmembrane region" description="Helical" evidence="11">
    <location>
        <begin position="485"/>
        <end position="502"/>
    </location>
</feature>
<feature type="transmembrane region" description="Helical" evidence="11">
    <location>
        <begin position="114"/>
        <end position="137"/>
    </location>
</feature>
<evidence type="ECO:0000256" key="11">
    <source>
        <dbReference type="SAM" id="Phobius"/>
    </source>
</evidence>
<keyword evidence="9 10" id="KW-0807">Transducer</keyword>
<evidence type="ECO:0000256" key="5">
    <source>
        <dbReference type="ARBA" id="ARBA00023040"/>
    </source>
</evidence>
<comment type="similarity">
    <text evidence="10">Belongs to the G-protein coupled receptor 1 family.</text>
</comment>
<dbReference type="PROSITE" id="PS00237">
    <property type="entry name" value="G_PROTEIN_RECEP_F1_1"/>
    <property type="match status" value="2"/>
</dbReference>
<dbReference type="Proteomes" id="UP001159428">
    <property type="component" value="Unassembled WGS sequence"/>
</dbReference>
<dbReference type="AlphaFoldDB" id="A0AAU9WCB8"/>
<feature type="transmembrane region" description="Helical" evidence="11">
    <location>
        <begin position="522"/>
        <end position="549"/>
    </location>
</feature>
<proteinExistence type="inferred from homology"/>
<gene>
    <name evidence="13" type="ORF">PMEA_00001668</name>
</gene>
<feature type="transmembrane region" description="Helical" evidence="11">
    <location>
        <begin position="194"/>
        <end position="218"/>
    </location>
</feature>
<dbReference type="Gene3D" id="1.20.1070.10">
    <property type="entry name" value="Rhodopsin 7-helix transmembrane proteins"/>
    <property type="match status" value="2"/>
</dbReference>
<feature type="transmembrane region" description="Helical" evidence="11">
    <location>
        <begin position="622"/>
        <end position="641"/>
    </location>
</feature>
<evidence type="ECO:0000256" key="1">
    <source>
        <dbReference type="ARBA" id="ARBA00004651"/>
    </source>
</evidence>
<dbReference type="PRINTS" id="PR00237">
    <property type="entry name" value="GPCRRHODOPSN"/>
</dbReference>
<feature type="transmembrane region" description="Helical" evidence="11">
    <location>
        <begin position="42"/>
        <end position="67"/>
    </location>
</feature>
<name>A0AAU9WCB8_9CNID</name>
<evidence type="ECO:0000259" key="12">
    <source>
        <dbReference type="PROSITE" id="PS50262"/>
    </source>
</evidence>
<evidence type="ECO:0000256" key="10">
    <source>
        <dbReference type="RuleBase" id="RU000688"/>
    </source>
</evidence>
<keyword evidence="7" id="KW-1015">Disulfide bond</keyword>
<protein>
    <recommendedName>
        <fullName evidence="12">G-protein coupled receptors family 1 profile domain-containing protein</fullName>
    </recommendedName>
</protein>
<evidence type="ECO:0000256" key="2">
    <source>
        <dbReference type="ARBA" id="ARBA00022475"/>
    </source>
</evidence>
<evidence type="ECO:0000313" key="13">
    <source>
        <dbReference type="EMBL" id="CAH3106727.1"/>
    </source>
</evidence>
<feature type="transmembrane region" description="Helical" evidence="11">
    <location>
        <begin position="582"/>
        <end position="602"/>
    </location>
</feature>
<evidence type="ECO:0000256" key="9">
    <source>
        <dbReference type="ARBA" id="ARBA00023224"/>
    </source>
</evidence>
<feature type="transmembrane region" description="Helical" evidence="11">
    <location>
        <begin position="406"/>
        <end position="429"/>
    </location>
</feature>
<feature type="transmembrane region" description="Helical" evidence="11">
    <location>
        <begin position="158"/>
        <end position="179"/>
    </location>
</feature>
<evidence type="ECO:0000256" key="7">
    <source>
        <dbReference type="ARBA" id="ARBA00023157"/>
    </source>
</evidence>
<feature type="transmembrane region" description="Helical" evidence="11">
    <location>
        <begin position="79"/>
        <end position="102"/>
    </location>
</feature>
<keyword evidence="5 10" id="KW-0297">G-protein coupled receptor</keyword>
<keyword evidence="2" id="KW-1003">Cell membrane</keyword>
<dbReference type="EMBL" id="CALNXJ010000010">
    <property type="protein sequence ID" value="CAH3106727.1"/>
    <property type="molecule type" value="Genomic_DNA"/>
</dbReference>
<dbReference type="CDD" id="cd00637">
    <property type="entry name" value="7tm_classA_rhodopsin-like"/>
    <property type="match status" value="2"/>
</dbReference>
<dbReference type="PANTHER" id="PTHR24248">
    <property type="entry name" value="ADRENERGIC RECEPTOR-RELATED G-PROTEIN COUPLED RECEPTOR"/>
    <property type="match status" value="1"/>
</dbReference>
<comment type="subcellular location">
    <subcellularLocation>
        <location evidence="1">Cell membrane</location>
        <topology evidence="1">Multi-pass membrane protein</topology>
    </subcellularLocation>
</comment>
<dbReference type="GO" id="GO:0004930">
    <property type="term" value="F:G protein-coupled receptor activity"/>
    <property type="evidence" value="ECO:0007669"/>
    <property type="project" value="UniProtKB-KW"/>
</dbReference>
<reference evidence="13 14" key="1">
    <citation type="submission" date="2022-05" db="EMBL/GenBank/DDBJ databases">
        <authorList>
            <consortium name="Genoscope - CEA"/>
            <person name="William W."/>
        </authorList>
    </citation>
    <scope>NUCLEOTIDE SEQUENCE [LARGE SCALE GENOMIC DNA]</scope>
</reference>
<dbReference type="InterPro" id="IPR017452">
    <property type="entry name" value="GPCR_Rhodpsn_7TM"/>
</dbReference>
<dbReference type="InterPro" id="IPR000276">
    <property type="entry name" value="GPCR_Rhodpsn"/>
</dbReference>
<keyword evidence="8 10" id="KW-0675">Receptor</keyword>
<keyword evidence="14" id="KW-1185">Reference proteome</keyword>
<feature type="transmembrane region" description="Helical" evidence="11">
    <location>
        <begin position="369"/>
        <end position="394"/>
    </location>
</feature>
<evidence type="ECO:0000256" key="4">
    <source>
        <dbReference type="ARBA" id="ARBA00022989"/>
    </source>
</evidence>
<comment type="caution">
    <text evidence="13">The sequence shown here is derived from an EMBL/GenBank/DDBJ whole genome shotgun (WGS) entry which is preliminary data.</text>
</comment>
<accession>A0AAU9WCB8</accession>